<organism evidence="1 2">
    <name type="scientific">Nonomuraea cypriaca</name>
    <dbReference type="NCBI Taxonomy" id="1187855"/>
    <lineage>
        <taxon>Bacteria</taxon>
        <taxon>Bacillati</taxon>
        <taxon>Actinomycetota</taxon>
        <taxon>Actinomycetes</taxon>
        <taxon>Streptosporangiales</taxon>
        <taxon>Streptosporangiaceae</taxon>
        <taxon>Nonomuraea</taxon>
    </lineage>
</organism>
<accession>A0A931ALE6</accession>
<protein>
    <recommendedName>
        <fullName evidence="3">N-acetylmuramoyl-L-alanine amidase</fullName>
    </recommendedName>
</protein>
<dbReference type="EMBL" id="JADOGI010000334">
    <property type="protein sequence ID" value="MBF8193935.1"/>
    <property type="molecule type" value="Genomic_DNA"/>
</dbReference>
<dbReference type="Proteomes" id="UP000605361">
    <property type="component" value="Unassembled WGS sequence"/>
</dbReference>
<dbReference type="AlphaFoldDB" id="A0A931ALE6"/>
<dbReference type="RefSeq" id="WP_195902781.1">
    <property type="nucleotide sequence ID" value="NZ_JADOGI010000334.1"/>
</dbReference>
<evidence type="ECO:0008006" key="3">
    <source>
        <dbReference type="Google" id="ProtNLM"/>
    </source>
</evidence>
<reference evidence="1" key="1">
    <citation type="submission" date="2020-11" db="EMBL/GenBank/DDBJ databases">
        <title>Whole-genome analyses of Nonomuraea sp. K274.</title>
        <authorList>
            <person name="Veyisoglu A."/>
        </authorList>
    </citation>
    <scope>NUCLEOTIDE SEQUENCE</scope>
    <source>
        <strain evidence="1">K274</strain>
    </source>
</reference>
<comment type="caution">
    <text evidence="1">The sequence shown here is derived from an EMBL/GenBank/DDBJ whole genome shotgun (WGS) entry which is preliminary data.</text>
</comment>
<sequence length="89" mass="9660">MPSVQECQGFGCFPGGQLPLRVGFLVRELVDQVGEGLPVLSGELLQECDHRLECGNMNNPGDAAKMSDPAFRVRIATSLAAGLKQYLRR</sequence>
<name>A0A931ALE6_9ACTN</name>
<proteinExistence type="predicted"/>
<evidence type="ECO:0000313" key="2">
    <source>
        <dbReference type="Proteomes" id="UP000605361"/>
    </source>
</evidence>
<dbReference type="Gene3D" id="3.40.630.40">
    <property type="entry name" value="Zn-dependent exopeptidases"/>
    <property type="match status" value="1"/>
</dbReference>
<gene>
    <name evidence="1" type="ORF">ITP53_51330</name>
</gene>
<dbReference type="SUPFAM" id="SSF53187">
    <property type="entry name" value="Zn-dependent exopeptidases"/>
    <property type="match status" value="1"/>
</dbReference>
<evidence type="ECO:0000313" key="1">
    <source>
        <dbReference type="EMBL" id="MBF8193935.1"/>
    </source>
</evidence>
<keyword evidence="2" id="KW-1185">Reference proteome</keyword>